<evidence type="ECO:0000259" key="2">
    <source>
        <dbReference type="Pfam" id="PF10579"/>
    </source>
</evidence>
<comment type="caution">
    <text evidence="3">The sequence shown here is derived from an EMBL/GenBank/DDBJ whole genome shotgun (WGS) entry which is preliminary data.</text>
</comment>
<dbReference type="GO" id="GO:0033130">
    <property type="term" value="F:acetylcholine receptor binding"/>
    <property type="evidence" value="ECO:0007669"/>
    <property type="project" value="InterPro"/>
</dbReference>
<dbReference type="Gene3D" id="1.25.40.10">
    <property type="entry name" value="Tetratricopeptide repeat domain"/>
    <property type="match status" value="2"/>
</dbReference>
<feature type="compositionally biased region" description="Basic residues" evidence="1">
    <location>
        <begin position="81"/>
        <end position="91"/>
    </location>
</feature>
<evidence type="ECO:0000256" key="1">
    <source>
        <dbReference type="SAM" id="MobiDB-lite"/>
    </source>
</evidence>
<name>A0A834P255_VESPE</name>
<dbReference type="GO" id="GO:0005886">
    <property type="term" value="C:plasma membrane"/>
    <property type="evidence" value="ECO:0007669"/>
    <property type="project" value="TreeGrafter"/>
</dbReference>
<dbReference type="GO" id="GO:1900075">
    <property type="term" value="P:positive regulation of neuromuscular synaptic transmission"/>
    <property type="evidence" value="ECO:0007669"/>
    <property type="project" value="TreeGrafter"/>
</dbReference>
<evidence type="ECO:0000313" key="4">
    <source>
        <dbReference type="Proteomes" id="UP000600918"/>
    </source>
</evidence>
<feature type="region of interest" description="Disordered" evidence="1">
    <location>
        <begin position="1"/>
        <end position="35"/>
    </location>
</feature>
<protein>
    <recommendedName>
        <fullName evidence="2">Rapsyn myristoylation/linker region N-terminal domain-containing protein</fullName>
    </recommendedName>
</protein>
<dbReference type="InterPro" id="IPR019568">
    <property type="entry name" value="Rapsyn_myristoylation/link_N"/>
</dbReference>
<dbReference type="InterPro" id="IPR052480">
    <property type="entry name" value="RAPsyn"/>
</dbReference>
<feature type="region of interest" description="Disordered" evidence="1">
    <location>
        <begin position="71"/>
        <end position="98"/>
    </location>
</feature>
<proteinExistence type="predicted"/>
<accession>A0A834P255</accession>
<dbReference type="Proteomes" id="UP000600918">
    <property type="component" value="Unassembled WGS sequence"/>
</dbReference>
<dbReference type="Pfam" id="PF10579">
    <property type="entry name" value="Rapsyn_N"/>
    <property type="match status" value="1"/>
</dbReference>
<feature type="compositionally biased region" description="Basic and acidic residues" evidence="1">
    <location>
        <begin position="22"/>
        <end position="31"/>
    </location>
</feature>
<evidence type="ECO:0000313" key="3">
    <source>
        <dbReference type="EMBL" id="KAF7425104.1"/>
    </source>
</evidence>
<dbReference type="GO" id="GO:0007271">
    <property type="term" value="P:synaptic transmission, cholinergic"/>
    <property type="evidence" value="ECO:0007669"/>
    <property type="project" value="TreeGrafter"/>
</dbReference>
<gene>
    <name evidence="3" type="ORF">H0235_007542</name>
</gene>
<dbReference type="PANTHER" id="PTHR46574">
    <property type="entry name" value="43 KDA RECEPTOR-ASSOCIATED PROTEIN OF THE SYNAPSE"/>
    <property type="match status" value="1"/>
</dbReference>
<keyword evidence="4" id="KW-1185">Reference proteome</keyword>
<dbReference type="AlphaFoldDB" id="A0A834P255"/>
<organism evidence="3 4">
    <name type="scientific">Vespula pensylvanica</name>
    <name type="common">Western yellow jacket</name>
    <name type="synonym">Wasp</name>
    <dbReference type="NCBI Taxonomy" id="30213"/>
    <lineage>
        <taxon>Eukaryota</taxon>
        <taxon>Metazoa</taxon>
        <taxon>Ecdysozoa</taxon>
        <taxon>Arthropoda</taxon>
        <taxon>Hexapoda</taxon>
        <taxon>Insecta</taxon>
        <taxon>Pterygota</taxon>
        <taxon>Neoptera</taxon>
        <taxon>Endopterygota</taxon>
        <taxon>Hymenoptera</taxon>
        <taxon>Apocrita</taxon>
        <taxon>Aculeata</taxon>
        <taxon>Vespoidea</taxon>
        <taxon>Vespidae</taxon>
        <taxon>Vespinae</taxon>
        <taxon>Vespula</taxon>
    </lineage>
</organism>
<dbReference type="SUPFAM" id="SSF48452">
    <property type="entry name" value="TPR-like"/>
    <property type="match status" value="1"/>
</dbReference>
<sequence>MKIMPMEGDEVRAKKNRRGKNERKGNGEKETTGNCGEEEAIQPCHGSLFRPGITLEFANSNSGTLAKSALSRAGASVHPGNKLRSHVRHRSSGSASHQLSATALLGSPDGSRHPLDVCEFTEEDYRHQNGSGNSHYQHSRSGTGLWECLVGCRQRLDQQLARRRVEQGLKLYRAHKQQAAVRKWRGALKSIRQREDKFALLGYLYQAYMDWGKYRDSIDFGQRQLCISEELDSPNMRAEAYLNLARAHERLGALDRALDYARHSLYNECDQCATAGLVHLTVGRVHLELAGFCKALEAFQRAHKIAHSIQDPSLELQVYVGLSELFCRLQDADKSARYAARAYDLSRSLQLGDLNSRHHRAALLQMAAALRKKGELGDAHDYCSVNMSHRASAFAALAPKRAQFWTNAGSLLS</sequence>
<dbReference type="GO" id="GO:0031594">
    <property type="term" value="C:neuromuscular junction"/>
    <property type="evidence" value="ECO:0007669"/>
    <property type="project" value="TreeGrafter"/>
</dbReference>
<reference evidence="3" key="1">
    <citation type="journal article" date="2020" name="G3 (Bethesda)">
        <title>High-Quality Assemblies for Three Invasive Social Wasps from the &lt;i&gt;Vespula&lt;/i&gt; Genus.</title>
        <authorList>
            <person name="Harrop T.W.R."/>
            <person name="Guhlin J."/>
            <person name="McLaughlin G.M."/>
            <person name="Permina E."/>
            <person name="Stockwell P."/>
            <person name="Gilligan J."/>
            <person name="Le Lec M.F."/>
            <person name="Gruber M.A.M."/>
            <person name="Quinn O."/>
            <person name="Lovegrove M."/>
            <person name="Duncan E.J."/>
            <person name="Remnant E.J."/>
            <person name="Van Eeckhoven J."/>
            <person name="Graham B."/>
            <person name="Knapp R.A."/>
            <person name="Langford K.W."/>
            <person name="Kronenberg Z."/>
            <person name="Press M.O."/>
            <person name="Eacker S.M."/>
            <person name="Wilson-Rankin E.E."/>
            <person name="Purcell J."/>
            <person name="Lester P.J."/>
            <person name="Dearden P.K."/>
        </authorList>
    </citation>
    <scope>NUCLEOTIDE SEQUENCE</scope>
    <source>
        <strain evidence="3">Volc-1</strain>
    </source>
</reference>
<feature type="domain" description="Rapsyn myristoylation/linker region N-terminal" evidence="2">
    <location>
        <begin position="156"/>
        <end position="235"/>
    </location>
</feature>
<dbReference type="GO" id="GO:0043495">
    <property type="term" value="F:protein-membrane adaptor activity"/>
    <property type="evidence" value="ECO:0007669"/>
    <property type="project" value="InterPro"/>
</dbReference>
<dbReference type="InterPro" id="IPR011990">
    <property type="entry name" value="TPR-like_helical_dom_sf"/>
</dbReference>
<dbReference type="PANTHER" id="PTHR46574:SF1">
    <property type="entry name" value="43 KDA RECEPTOR-ASSOCIATED PROTEIN OF THE SYNAPSE"/>
    <property type="match status" value="1"/>
</dbReference>
<dbReference type="EMBL" id="JACSDY010000006">
    <property type="protein sequence ID" value="KAF7425104.1"/>
    <property type="molecule type" value="Genomic_DNA"/>
</dbReference>